<dbReference type="Pfam" id="PF00494">
    <property type="entry name" value="SQS_PSY"/>
    <property type="match status" value="1"/>
</dbReference>
<dbReference type="PANTHER" id="PTHR21181:SF13">
    <property type="entry name" value="NADH DEHYDROGENASE (UBIQUINONE) COMPLEX I, ASSEMBLY FACTOR 6"/>
    <property type="match status" value="1"/>
</dbReference>
<dbReference type="SUPFAM" id="SSF48576">
    <property type="entry name" value="Terpenoid synthases"/>
    <property type="match status" value="1"/>
</dbReference>
<reference evidence="7" key="1">
    <citation type="submission" date="2018-02" db="EMBL/GenBank/DDBJ databases">
        <title>Rhizophora mucronata_Transcriptome.</title>
        <authorList>
            <person name="Meera S.P."/>
            <person name="Sreeshan A."/>
            <person name="Augustine A."/>
        </authorList>
    </citation>
    <scope>NUCLEOTIDE SEQUENCE</scope>
    <source>
        <tissue evidence="7">Leaf</tissue>
    </source>
</reference>
<organism evidence="7">
    <name type="scientific">Rhizophora mucronata</name>
    <name type="common">Asiatic mangrove</name>
    <dbReference type="NCBI Taxonomy" id="61149"/>
    <lineage>
        <taxon>Eukaryota</taxon>
        <taxon>Viridiplantae</taxon>
        <taxon>Streptophyta</taxon>
        <taxon>Embryophyta</taxon>
        <taxon>Tracheophyta</taxon>
        <taxon>Spermatophyta</taxon>
        <taxon>Magnoliopsida</taxon>
        <taxon>eudicotyledons</taxon>
        <taxon>Gunneridae</taxon>
        <taxon>Pentapetalae</taxon>
        <taxon>rosids</taxon>
        <taxon>fabids</taxon>
        <taxon>Malpighiales</taxon>
        <taxon>Rhizophoraceae</taxon>
        <taxon>Rhizophora</taxon>
    </lineage>
</organism>
<accession>A0A2P2JAN0</accession>
<name>A0A2P2JAN0_RHIMU</name>
<dbReference type="GO" id="GO:0005743">
    <property type="term" value="C:mitochondrial inner membrane"/>
    <property type="evidence" value="ECO:0007669"/>
    <property type="project" value="UniProtKB-SubCell"/>
</dbReference>
<comment type="subcellular location">
    <subcellularLocation>
        <location evidence="1">Mitochondrion inner membrane</location>
    </subcellularLocation>
</comment>
<dbReference type="InterPro" id="IPR008949">
    <property type="entry name" value="Isoprenoid_synthase_dom_sf"/>
</dbReference>
<keyword evidence="2" id="KW-0999">Mitochondrion inner membrane</keyword>
<evidence type="ECO:0000256" key="1">
    <source>
        <dbReference type="ARBA" id="ARBA00004273"/>
    </source>
</evidence>
<keyword evidence="4" id="KW-0496">Mitochondrion</keyword>
<evidence type="ECO:0000256" key="3">
    <source>
        <dbReference type="ARBA" id="ARBA00022946"/>
    </source>
</evidence>
<evidence type="ECO:0008006" key="8">
    <source>
        <dbReference type="Google" id="ProtNLM"/>
    </source>
</evidence>
<dbReference type="EMBL" id="GGEC01010061">
    <property type="protein sequence ID" value="MBW90544.1"/>
    <property type="molecule type" value="Transcribed_RNA"/>
</dbReference>
<dbReference type="InterPro" id="IPR002060">
    <property type="entry name" value="Squ/phyt_synthse"/>
</dbReference>
<evidence type="ECO:0000313" key="7">
    <source>
        <dbReference type="EMBL" id="MBW90544.1"/>
    </source>
</evidence>
<protein>
    <recommendedName>
        <fullName evidence="8">NADH dehydrogenase (Ubiquinone) complex I, assembly factor 6</fullName>
    </recommendedName>
</protein>
<evidence type="ECO:0000256" key="2">
    <source>
        <dbReference type="ARBA" id="ARBA00022792"/>
    </source>
</evidence>
<dbReference type="PANTHER" id="PTHR21181">
    <property type="match status" value="1"/>
</dbReference>
<comment type="similarity">
    <text evidence="6">Belongs to the NDUFAF6 family.</text>
</comment>
<sequence length="329" mass="37120">MYCSCRRFLGHAIYIVTIIRRRNSRRDLMQGASSSLRTAFSYCVQQVRNYDYHHYLCLLELPLDMRKAAFALRALNVETAKAMDVASDPRIGLMRLLWWQEAINKIYANKSIEHPTAQALSAVISENQISKRWLTRSIEARINDGRREETDIPECIEELEKYAEDTASTLLYLTLQAGSIRSTAADHAASHIGKASGLLLLLRSLPYHASRNRHFSYLPKEVAAKHGLLVKEGGRSGISLDSREGLCDAVFEMASVANGHLQKARELAGTVPAEARPVLLPAVPARVLLDTLSRVQFDVFDPRLARGVLGVPHLRYQLKVKWHSWRGKY</sequence>
<evidence type="ECO:0000256" key="4">
    <source>
        <dbReference type="ARBA" id="ARBA00023128"/>
    </source>
</evidence>
<evidence type="ECO:0000256" key="5">
    <source>
        <dbReference type="ARBA" id="ARBA00023136"/>
    </source>
</evidence>
<keyword evidence="3" id="KW-0809">Transit peptide</keyword>
<dbReference type="AlphaFoldDB" id="A0A2P2JAN0"/>
<proteinExistence type="inferred from homology"/>
<dbReference type="FunFam" id="1.10.600.10:FF:000022">
    <property type="entry name" value="NADH dehydrogenase complex assembly factor 6-like protein"/>
    <property type="match status" value="1"/>
</dbReference>
<evidence type="ECO:0000256" key="6">
    <source>
        <dbReference type="ARBA" id="ARBA00038273"/>
    </source>
</evidence>
<dbReference type="GO" id="GO:0032981">
    <property type="term" value="P:mitochondrial respiratory chain complex I assembly"/>
    <property type="evidence" value="ECO:0007669"/>
    <property type="project" value="TreeGrafter"/>
</dbReference>
<dbReference type="Gene3D" id="1.10.600.10">
    <property type="entry name" value="Farnesyl Diphosphate Synthase"/>
    <property type="match status" value="1"/>
</dbReference>
<keyword evidence="5" id="KW-0472">Membrane</keyword>